<reference evidence="1 2" key="1">
    <citation type="submission" date="2022-07" db="EMBL/GenBank/DDBJ databases">
        <title>Genomic and pangenome structural analysis of the polyextremophile Exiguobacterium.</title>
        <authorList>
            <person name="Shen L."/>
        </authorList>
    </citation>
    <scope>NUCLEOTIDE SEQUENCE [LARGE SCALE GENOMIC DNA]</scope>
    <source>
        <strain evidence="1 2">12_1</strain>
    </source>
</reference>
<evidence type="ECO:0008006" key="3">
    <source>
        <dbReference type="Google" id="ProtNLM"/>
    </source>
</evidence>
<comment type="caution">
    <text evidence="1">The sequence shown here is derived from an EMBL/GenBank/DDBJ whole genome shotgun (WGS) entry which is preliminary data.</text>
</comment>
<dbReference type="Proteomes" id="UP001206821">
    <property type="component" value="Unassembled WGS sequence"/>
</dbReference>
<sequence>MSKRGLLLLLTGLLIVIAISVTAGVGYYQDEQRKQPLAQAQQKLHEHMTAQGWYTYIQGSTVVLFTNDTETILGLGIMNSDGGFSTSTRDTIEEKPFDSIHFGNTTDEYIGIRFNEKPKDVVYVRLSGSDWSETYTVNDPRDEGYVMSYLITLDESQRGRFKTLETLDGDRNVMHVEEL</sequence>
<gene>
    <name evidence="1" type="ORF">NQG31_08330</name>
</gene>
<evidence type="ECO:0000313" key="2">
    <source>
        <dbReference type="Proteomes" id="UP001206821"/>
    </source>
</evidence>
<name>A0ABT2L0W8_9BACL</name>
<evidence type="ECO:0000313" key="1">
    <source>
        <dbReference type="EMBL" id="MCT4795550.1"/>
    </source>
</evidence>
<dbReference type="RefSeq" id="WP_034817588.1">
    <property type="nucleotide sequence ID" value="NZ_JANIEK010000028.1"/>
</dbReference>
<keyword evidence="2" id="KW-1185">Reference proteome</keyword>
<organism evidence="1 2">
    <name type="scientific">Exiguobacterium alkaliphilum</name>
    <dbReference type="NCBI Taxonomy" id="1428684"/>
    <lineage>
        <taxon>Bacteria</taxon>
        <taxon>Bacillati</taxon>
        <taxon>Bacillota</taxon>
        <taxon>Bacilli</taxon>
        <taxon>Bacillales</taxon>
        <taxon>Bacillales Family XII. Incertae Sedis</taxon>
        <taxon>Exiguobacterium</taxon>
    </lineage>
</organism>
<dbReference type="EMBL" id="JANIEK010000028">
    <property type="protein sequence ID" value="MCT4795550.1"/>
    <property type="molecule type" value="Genomic_DNA"/>
</dbReference>
<proteinExistence type="predicted"/>
<accession>A0ABT2L0W8</accession>
<protein>
    <recommendedName>
        <fullName evidence="3">DUF5590 domain-containing protein</fullName>
    </recommendedName>
</protein>